<evidence type="ECO:0000256" key="2">
    <source>
        <dbReference type="ARBA" id="ARBA00006906"/>
    </source>
</evidence>
<dbReference type="SUPFAM" id="SSF51569">
    <property type="entry name" value="Aldolase"/>
    <property type="match status" value="1"/>
</dbReference>
<comment type="subunit">
    <text evidence="3">Homotrimer.</text>
</comment>
<dbReference type="PANTHER" id="PTHR30246">
    <property type="entry name" value="2-KETO-3-DEOXY-6-PHOSPHOGLUCONATE ALDOLASE"/>
    <property type="match status" value="1"/>
</dbReference>
<dbReference type="RefSeq" id="WP_118692812.1">
    <property type="nucleotide sequence ID" value="NZ_CP060633.1"/>
</dbReference>
<dbReference type="InterPro" id="IPR000887">
    <property type="entry name" value="Aldlse_KDPG_KHG"/>
</dbReference>
<evidence type="ECO:0000313" key="6">
    <source>
        <dbReference type="EMBL" id="QNM02427.1"/>
    </source>
</evidence>
<evidence type="ECO:0000256" key="3">
    <source>
        <dbReference type="ARBA" id="ARBA00011233"/>
    </source>
</evidence>
<dbReference type="InterPro" id="IPR013785">
    <property type="entry name" value="Aldolase_TIM"/>
</dbReference>
<organism evidence="6 7">
    <name type="scientific">Simiaoa sunii</name>
    <dbReference type="NCBI Taxonomy" id="2763672"/>
    <lineage>
        <taxon>Bacteria</taxon>
        <taxon>Bacillati</taxon>
        <taxon>Bacillota</taxon>
        <taxon>Clostridia</taxon>
        <taxon>Lachnospirales</taxon>
        <taxon>Lachnospiraceae</taxon>
        <taxon>Simiaoa</taxon>
    </lineage>
</organism>
<dbReference type="Pfam" id="PF01081">
    <property type="entry name" value="Aldolase"/>
    <property type="match status" value="1"/>
</dbReference>
<reference evidence="6 7" key="1">
    <citation type="submission" date="2020-08" db="EMBL/GenBank/DDBJ databases">
        <authorList>
            <person name="Liu C."/>
            <person name="Sun Q."/>
        </authorList>
    </citation>
    <scope>NUCLEOTIDE SEQUENCE [LARGE SCALE GENOMIC DNA]</scope>
    <source>
        <strain evidence="6 7">NSJ-8</strain>
    </source>
</reference>
<dbReference type="EMBL" id="CP060633">
    <property type="protein sequence ID" value="QNM02427.1"/>
    <property type="molecule type" value="Genomic_DNA"/>
</dbReference>
<evidence type="ECO:0000313" key="7">
    <source>
        <dbReference type="Proteomes" id="UP000515981"/>
    </source>
</evidence>
<comment type="similarity">
    <text evidence="2">Belongs to the KHG/KDPG aldolase family.</text>
</comment>
<keyword evidence="7" id="KW-1185">Reference proteome</keyword>
<dbReference type="Proteomes" id="UP000515981">
    <property type="component" value="Chromosome"/>
</dbReference>
<name>A0A7G9FV45_9FIRM</name>
<proteinExistence type="inferred from homology"/>
<evidence type="ECO:0000256" key="4">
    <source>
        <dbReference type="ARBA" id="ARBA00023239"/>
    </source>
</evidence>
<evidence type="ECO:0000256" key="1">
    <source>
        <dbReference type="ARBA" id="ARBA00004761"/>
    </source>
</evidence>
<keyword evidence="4" id="KW-0456">Lyase</keyword>
<dbReference type="GO" id="GO:0016829">
    <property type="term" value="F:lyase activity"/>
    <property type="evidence" value="ECO:0007669"/>
    <property type="project" value="UniProtKB-KW"/>
</dbReference>
<dbReference type="NCBIfam" id="TIGR01182">
    <property type="entry name" value="eda"/>
    <property type="match status" value="1"/>
</dbReference>
<dbReference type="PANTHER" id="PTHR30246:SF1">
    <property type="entry name" value="2-DEHYDRO-3-DEOXY-6-PHOSPHOGALACTONATE ALDOLASE-RELATED"/>
    <property type="match status" value="1"/>
</dbReference>
<dbReference type="Gene3D" id="3.20.20.70">
    <property type="entry name" value="Aldolase class I"/>
    <property type="match status" value="1"/>
</dbReference>
<dbReference type="AlphaFoldDB" id="A0A7G9FV45"/>
<comment type="pathway">
    <text evidence="1">Carbohydrate acid metabolism.</text>
</comment>
<accession>A0A7G9FV45</accession>
<dbReference type="CDD" id="cd00452">
    <property type="entry name" value="KDPG_aldolase"/>
    <property type="match status" value="1"/>
</dbReference>
<keyword evidence="5" id="KW-0119">Carbohydrate metabolism</keyword>
<gene>
    <name evidence="6" type="ORF">H9Q77_15485</name>
</gene>
<dbReference type="KEGG" id="ssun:H9Q77_15485"/>
<sequence length="214" mass="23441">MKDIIDKNPVIAIIRNISDSDILPYMMSLYHAGLRCFEISISHGNAIEQIHNMKQAMPEDTLIGAGTVLDVQAAEKVLAVGADFILSPSTNAAVLEYCKENMVRLLPGVMTPTDVSVCQEYGFSTLKLFPAGELPMNYNKSLKGPFPGTSYVAVGGVTPQNAIDYFSHGYCGVGIGSALVNKKDLKEKNWDKITEDVKQFYQKLCGQLKEEKVS</sequence>
<evidence type="ECO:0000256" key="5">
    <source>
        <dbReference type="ARBA" id="ARBA00023277"/>
    </source>
</evidence>
<protein>
    <submittedName>
        <fullName evidence="6">Bifunctional 4-hydroxy-2-oxoglutarate aldolase/2-dehydro-3-deoxy-phosphogluconate aldolase</fullName>
    </submittedName>
</protein>